<accession>A0AAV4RSZ0</accession>
<dbReference type="AlphaFoldDB" id="A0AAV4RSZ0"/>
<sequence length="256" mass="29224">MQVMGTPGFRSQRPFISRKAAVATKHSGRDARLQARRKGQRERALTNYYKMPFTSDPVARKIERTRKHWPSHRKRTSYSIKPSIKKLIRYGTAFKFPNTSIISNSNIHPTALSNTRTAETRRRYSQQQTVIDRGSVKWLLVTSCENETQLLLMHYSSRQHSFGRLGSFSETRAPGRVPWAKIPQFYSARLTRVSSGLILFKHSCPLANCDSRRPPAPIRVCSFALLRACFYCSTDSGRIRIAQHPVTDAAIELKAL</sequence>
<dbReference type="Proteomes" id="UP001054945">
    <property type="component" value="Unassembled WGS sequence"/>
</dbReference>
<keyword evidence="2" id="KW-1185">Reference proteome</keyword>
<name>A0AAV4RSZ0_CAEEX</name>
<gene>
    <name evidence="1" type="ORF">CEXT_624951</name>
</gene>
<comment type="caution">
    <text evidence="1">The sequence shown here is derived from an EMBL/GenBank/DDBJ whole genome shotgun (WGS) entry which is preliminary data.</text>
</comment>
<proteinExistence type="predicted"/>
<evidence type="ECO:0000313" key="1">
    <source>
        <dbReference type="EMBL" id="GIY25448.1"/>
    </source>
</evidence>
<organism evidence="1 2">
    <name type="scientific">Caerostris extrusa</name>
    <name type="common">Bark spider</name>
    <name type="synonym">Caerostris bankana</name>
    <dbReference type="NCBI Taxonomy" id="172846"/>
    <lineage>
        <taxon>Eukaryota</taxon>
        <taxon>Metazoa</taxon>
        <taxon>Ecdysozoa</taxon>
        <taxon>Arthropoda</taxon>
        <taxon>Chelicerata</taxon>
        <taxon>Arachnida</taxon>
        <taxon>Araneae</taxon>
        <taxon>Araneomorphae</taxon>
        <taxon>Entelegynae</taxon>
        <taxon>Araneoidea</taxon>
        <taxon>Araneidae</taxon>
        <taxon>Caerostris</taxon>
    </lineage>
</organism>
<reference evidence="1 2" key="1">
    <citation type="submission" date="2021-06" db="EMBL/GenBank/DDBJ databases">
        <title>Caerostris extrusa draft genome.</title>
        <authorList>
            <person name="Kono N."/>
            <person name="Arakawa K."/>
        </authorList>
    </citation>
    <scope>NUCLEOTIDE SEQUENCE [LARGE SCALE GENOMIC DNA]</scope>
</reference>
<dbReference type="EMBL" id="BPLR01008546">
    <property type="protein sequence ID" value="GIY25448.1"/>
    <property type="molecule type" value="Genomic_DNA"/>
</dbReference>
<evidence type="ECO:0000313" key="2">
    <source>
        <dbReference type="Proteomes" id="UP001054945"/>
    </source>
</evidence>
<protein>
    <submittedName>
        <fullName evidence="1">Uncharacterized protein</fullName>
    </submittedName>
</protein>